<dbReference type="InterPro" id="IPR019786">
    <property type="entry name" value="Zinc_finger_PHD-type_CS"/>
</dbReference>
<dbReference type="SUPFAM" id="SSF57903">
    <property type="entry name" value="FYVE/PHD zinc finger"/>
    <property type="match status" value="1"/>
</dbReference>
<dbReference type="CDD" id="cd20159">
    <property type="entry name" value="PWWP_BS69"/>
    <property type="match status" value="1"/>
</dbReference>
<dbReference type="InterPro" id="IPR011011">
    <property type="entry name" value="Znf_FYVE_PHD"/>
</dbReference>
<evidence type="ECO:0000256" key="3">
    <source>
        <dbReference type="ARBA" id="ARBA00022723"/>
    </source>
</evidence>
<evidence type="ECO:0000259" key="10">
    <source>
        <dbReference type="PROSITE" id="PS52014"/>
    </source>
</evidence>
<dbReference type="InterPro" id="IPR013083">
    <property type="entry name" value="Znf_RING/FYVE/PHD"/>
</dbReference>
<evidence type="ECO:0008006" key="13">
    <source>
        <dbReference type="Google" id="ProtNLM"/>
    </source>
</evidence>
<dbReference type="GO" id="GO:0005634">
    <property type="term" value="C:nucleus"/>
    <property type="evidence" value="ECO:0007669"/>
    <property type="project" value="UniProtKB-SubCell"/>
</dbReference>
<dbReference type="Proteomes" id="UP001558652">
    <property type="component" value="Unassembled WGS sequence"/>
</dbReference>
<dbReference type="InterPro" id="IPR036427">
    <property type="entry name" value="Bromodomain-like_sf"/>
</dbReference>
<dbReference type="PROSITE" id="PS50812">
    <property type="entry name" value="PWWP"/>
    <property type="match status" value="1"/>
</dbReference>
<keyword evidence="7" id="KW-0103">Bromodomain</keyword>
<evidence type="ECO:0000256" key="8">
    <source>
        <dbReference type="ARBA" id="ARBA00023242"/>
    </source>
</evidence>
<dbReference type="GO" id="GO:0006325">
    <property type="term" value="P:chromatin organization"/>
    <property type="evidence" value="ECO:0007669"/>
    <property type="project" value="UniProtKB-KW"/>
</dbReference>
<reference evidence="11 12" key="1">
    <citation type="submission" date="2024-07" db="EMBL/GenBank/DDBJ databases">
        <title>Chromosome-level genome assembly of the water stick insect Ranatra chinensis (Heteroptera: Nepidae).</title>
        <authorList>
            <person name="Liu X."/>
        </authorList>
    </citation>
    <scope>NUCLEOTIDE SEQUENCE [LARGE SCALE GENOMIC DNA]</scope>
    <source>
        <strain evidence="11">Cailab_2021Rc</strain>
        <tissue evidence="11">Muscle</tissue>
    </source>
</reference>
<dbReference type="InterPro" id="IPR047269">
    <property type="entry name" value="ZMY11"/>
</dbReference>
<dbReference type="PANTHER" id="PTHR46379">
    <property type="entry name" value="ZINC FINGER MYND DOMAIN-CONTAINING"/>
    <property type="match status" value="1"/>
</dbReference>
<feature type="domain" description="SAMD1-like winged helix (WH)" evidence="10">
    <location>
        <begin position="3"/>
        <end position="79"/>
    </location>
</feature>
<proteinExistence type="predicted"/>
<evidence type="ECO:0000256" key="7">
    <source>
        <dbReference type="ARBA" id="ARBA00023117"/>
    </source>
</evidence>
<comment type="subcellular location">
    <subcellularLocation>
        <location evidence="1">Nucleus</location>
    </subcellularLocation>
</comment>
<evidence type="ECO:0000256" key="4">
    <source>
        <dbReference type="ARBA" id="ARBA00022771"/>
    </source>
</evidence>
<accession>A0ABD0YDQ8</accession>
<keyword evidence="12" id="KW-1185">Reference proteome</keyword>
<gene>
    <name evidence="11" type="ORF">AAG570_004872</name>
</gene>
<organism evidence="11 12">
    <name type="scientific">Ranatra chinensis</name>
    <dbReference type="NCBI Taxonomy" id="642074"/>
    <lineage>
        <taxon>Eukaryota</taxon>
        <taxon>Metazoa</taxon>
        <taxon>Ecdysozoa</taxon>
        <taxon>Arthropoda</taxon>
        <taxon>Hexapoda</taxon>
        <taxon>Insecta</taxon>
        <taxon>Pterygota</taxon>
        <taxon>Neoptera</taxon>
        <taxon>Paraneoptera</taxon>
        <taxon>Hemiptera</taxon>
        <taxon>Heteroptera</taxon>
        <taxon>Panheteroptera</taxon>
        <taxon>Nepomorpha</taxon>
        <taxon>Nepidae</taxon>
        <taxon>Ranatrinae</taxon>
        <taxon>Ranatra</taxon>
    </lineage>
</organism>
<dbReference type="PROSITE" id="PS52014">
    <property type="entry name" value="SAMD1_WH"/>
    <property type="match status" value="1"/>
</dbReference>
<dbReference type="Gene3D" id="2.30.30.140">
    <property type="match status" value="1"/>
</dbReference>
<evidence type="ECO:0000256" key="6">
    <source>
        <dbReference type="ARBA" id="ARBA00022853"/>
    </source>
</evidence>
<evidence type="ECO:0000313" key="11">
    <source>
        <dbReference type="EMBL" id="KAL1116398.1"/>
    </source>
</evidence>
<dbReference type="Pfam" id="PF00855">
    <property type="entry name" value="PWWP"/>
    <property type="match status" value="1"/>
</dbReference>
<keyword evidence="5" id="KW-0862">Zinc</keyword>
<dbReference type="SUPFAM" id="SSF63748">
    <property type="entry name" value="Tudor/PWWP/MBT"/>
    <property type="match status" value="1"/>
</dbReference>
<dbReference type="PANTHER" id="PTHR46379:SF1">
    <property type="entry name" value="ZINC FINGER MYND DOMAIN-CONTAINING PROTEIN 11"/>
    <property type="match status" value="1"/>
</dbReference>
<dbReference type="AlphaFoldDB" id="A0ABD0YDQ8"/>
<dbReference type="InterPro" id="IPR047268">
    <property type="entry name" value="PWWP_BS69"/>
</dbReference>
<dbReference type="InterPro" id="IPR048589">
    <property type="entry name" value="SAMD1-like_WH"/>
</dbReference>
<evidence type="ECO:0000256" key="5">
    <source>
        <dbReference type="ARBA" id="ARBA00022833"/>
    </source>
</evidence>
<protein>
    <recommendedName>
        <fullName evidence="13">Zinc finger MYND domain-containing protein 11</fullName>
    </recommendedName>
</protein>
<evidence type="ECO:0000256" key="1">
    <source>
        <dbReference type="ARBA" id="ARBA00004123"/>
    </source>
</evidence>
<comment type="caution">
    <text evidence="11">The sequence shown here is derived from an EMBL/GenBank/DDBJ whole genome shotgun (WGS) entry which is preliminary data.</text>
</comment>
<name>A0ABD0YDQ8_9HEMI</name>
<keyword evidence="4" id="KW-0863">Zinc-finger</keyword>
<keyword evidence="2" id="KW-0597">Phosphoprotein</keyword>
<dbReference type="PROSITE" id="PS01359">
    <property type="entry name" value="ZF_PHD_1"/>
    <property type="match status" value="1"/>
</dbReference>
<keyword evidence="3" id="KW-0479">Metal-binding</keyword>
<feature type="domain" description="PWWP" evidence="9">
    <location>
        <begin position="293"/>
        <end position="344"/>
    </location>
</feature>
<dbReference type="Pfam" id="PF21524">
    <property type="entry name" value="SAMD1_WH"/>
    <property type="match status" value="1"/>
</dbReference>
<dbReference type="Gene3D" id="1.20.920.10">
    <property type="entry name" value="Bromodomain-like"/>
    <property type="match status" value="1"/>
</dbReference>
<evidence type="ECO:0000313" key="12">
    <source>
        <dbReference type="Proteomes" id="UP001558652"/>
    </source>
</evidence>
<keyword evidence="6" id="KW-0156">Chromatin regulator</keyword>
<keyword evidence="8" id="KW-0539">Nucleus</keyword>
<dbReference type="GO" id="GO:0008270">
    <property type="term" value="F:zinc ion binding"/>
    <property type="evidence" value="ECO:0007669"/>
    <property type="project" value="UniProtKB-KW"/>
</dbReference>
<evidence type="ECO:0000256" key="2">
    <source>
        <dbReference type="ARBA" id="ARBA00022553"/>
    </source>
</evidence>
<dbReference type="InterPro" id="IPR001487">
    <property type="entry name" value="Bromodomain"/>
</dbReference>
<dbReference type="SUPFAM" id="SSF47370">
    <property type="entry name" value="Bromodomain"/>
    <property type="match status" value="1"/>
</dbReference>
<dbReference type="EMBL" id="JBFDAA010000017">
    <property type="protein sequence ID" value="KAL1116398.1"/>
    <property type="molecule type" value="Genomic_DNA"/>
</dbReference>
<sequence>MSRRRMSCPQAVQQLWDAVKVIRYQRQVPSLERIVKYMYRVNTMSEEEVTRQLGYCVRDGLLVITKRKGLKGKKLGVEQEGYKLPDTMDSSDKHDWYCSECHIGGDVICCGGCWRVYHLSCINNLPGTKHKYLCSICQSCESEETLNIKQKRLNKLLSLACASLKDRYSFLVNSSDMLQRSINIGSPGAQIDIGSENWRTKYLISETMDIARMMSKSGKREYTHLAQFIADVHTIVHNVVIFHGVHSNMADNARQMLRDCTSEVSQIRACHTCYEASVTKPTRHWFCLPCKPPHTLVYAKAKGYSYWPAKVIKVEGEKYEVRFFGGAHCRATVDKSAIEPISVNPNSLQVKRSPSWSKACEELKRHQEMLAKNVNPDSSSSSDSVSSIHPFFFYYLLWPNGDTGLTCQ</sequence>
<dbReference type="Pfam" id="PF00439">
    <property type="entry name" value="Bromodomain"/>
    <property type="match status" value="1"/>
</dbReference>
<dbReference type="SMART" id="SM00293">
    <property type="entry name" value="PWWP"/>
    <property type="match status" value="1"/>
</dbReference>
<dbReference type="Gene3D" id="3.30.40.10">
    <property type="entry name" value="Zinc/RING finger domain, C3HC4 (zinc finger)"/>
    <property type="match status" value="1"/>
</dbReference>
<dbReference type="InterPro" id="IPR000313">
    <property type="entry name" value="PWWP_dom"/>
</dbReference>
<evidence type="ECO:0000259" key="9">
    <source>
        <dbReference type="PROSITE" id="PS50812"/>
    </source>
</evidence>